<feature type="compositionally biased region" description="Polar residues" evidence="1">
    <location>
        <begin position="184"/>
        <end position="200"/>
    </location>
</feature>
<accession>A0A9K3Q1L0</accession>
<feature type="compositionally biased region" description="Polar residues" evidence="1">
    <location>
        <begin position="419"/>
        <end position="433"/>
    </location>
</feature>
<dbReference type="OrthoDB" id="49643at2759"/>
<feature type="compositionally biased region" description="Basic and acidic residues" evidence="1">
    <location>
        <begin position="242"/>
        <end position="255"/>
    </location>
</feature>
<dbReference type="Proteomes" id="UP000693970">
    <property type="component" value="Unassembled WGS sequence"/>
</dbReference>
<feature type="compositionally biased region" description="Low complexity" evidence="1">
    <location>
        <begin position="455"/>
        <end position="466"/>
    </location>
</feature>
<reference evidence="2" key="2">
    <citation type="submission" date="2021-04" db="EMBL/GenBank/DDBJ databases">
        <authorList>
            <person name="Podell S."/>
        </authorList>
    </citation>
    <scope>NUCLEOTIDE SEQUENCE</scope>
    <source>
        <strain evidence="2">Hildebrandi</strain>
    </source>
</reference>
<feature type="compositionally biased region" description="Polar residues" evidence="1">
    <location>
        <begin position="329"/>
        <end position="338"/>
    </location>
</feature>
<feature type="compositionally biased region" description="Basic and acidic residues" evidence="1">
    <location>
        <begin position="486"/>
        <end position="495"/>
    </location>
</feature>
<feature type="compositionally biased region" description="Low complexity" evidence="1">
    <location>
        <begin position="574"/>
        <end position="591"/>
    </location>
</feature>
<evidence type="ECO:0000313" key="2">
    <source>
        <dbReference type="EMBL" id="KAG7367451.1"/>
    </source>
</evidence>
<comment type="caution">
    <text evidence="2">The sequence shown here is derived from an EMBL/GenBank/DDBJ whole genome shotgun (WGS) entry which is preliminary data.</text>
</comment>
<evidence type="ECO:0000313" key="3">
    <source>
        <dbReference type="Proteomes" id="UP000693970"/>
    </source>
</evidence>
<organism evidence="2 3">
    <name type="scientific">Nitzschia inconspicua</name>
    <dbReference type="NCBI Taxonomy" id="303405"/>
    <lineage>
        <taxon>Eukaryota</taxon>
        <taxon>Sar</taxon>
        <taxon>Stramenopiles</taxon>
        <taxon>Ochrophyta</taxon>
        <taxon>Bacillariophyta</taxon>
        <taxon>Bacillariophyceae</taxon>
        <taxon>Bacillariophycidae</taxon>
        <taxon>Bacillariales</taxon>
        <taxon>Bacillariaceae</taxon>
        <taxon>Nitzschia</taxon>
    </lineage>
</organism>
<name>A0A9K3Q1L0_9STRA</name>
<feature type="region of interest" description="Disordered" evidence="1">
    <location>
        <begin position="294"/>
        <end position="344"/>
    </location>
</feature>
<feature type="region of interest" description="Disordered" evidence="1">
    <location>
        <begin position="392"/>
        <end position="597"/>
    </location>
</feature>
<protein>
    <submittedName>
        <fullName evidence="2">Uncharacterized protein</fullName>
    </submittedName>
</protein>
<feature type="region of interest" description="Disordered" evidence="1">
    <location>
        <begin position="117"/>
        <end position="266"/>
    </location>
</feature>
<evidence type="ECO:0000256" key="1">
    <source>
        <dbReference type="SAM" id="MobiDB-lite"/>
    </source>
</evidence>
<sequence>MVVPNETYGGNFGMRTTSNVSALNSMNAKALEAELISRATQTAIVAARSILLSGGSEEVALKTAKAAAESVLNPQASDSDTISGRSTLGSAFGGRKRKAKRQAEVVASMALMSASSGIRPAGSSMSISEWDNGPSNHPYGRNIITFRQDEPSVLSGSISTRPPRVPTPKSHTSNPSASGGPLSKMTSSSSTGHNAMQFGTSVGGSPRNTSKIRDTSGMFFPSPKTSPSPGTCTANESSQEQDAAKMSKDNTKDDNNNNATSSFLDKILNIKPTSPKSSEKSNTSAPKVANKLFELESDSVSQNDTMDSDRQSSMESSLGDEDSAADTATVESARNNNQSRRDRKEIENSWKYNLDPLIVKVTKTLNIFSCGPLGPFSGGQVGDDLEELEAIRSTSESPARRGRHRSSAALESRDDTFDDNTTSYTCDDSNTEMTGIHARKGNEDRGEYRDPDFGLIESRSSESSNELLRELDMSDASEGAIQVRSSIRETMEKIVSKSKKGHRRGGSRNDYRNTGRNKDVDRKWLSYELREKKGVEPETSALSSKKKSKKATTSSNSGGRTPTPTKKSGGGGSSNKSVGNKSVGKKQSFFFKKSKGG</sequence>
<dbReference type="AlphaFoldDB" id="A0A9K3Q1L0"/>
<feature type="compositionally biased region" description="Basic residues" evidence="1">
    <location>
        <begin position="496"/>
        <end position="506"/>
    </location>
</feature>
<dbReference type="EMBL" id="JAGRRH010000007">
    <property type="protein sequence ID" value="KAG7367451.1"/>
    <property type="molecule type" value="Genomic_DNA"/>
</dbReference>
<feature type="compositionally biased region" description="Polar residues" evidence="1">
    <location>
        <begin position="75"/>
        <end position="89"/>
    </location>
</feature>
<gene>
    <name evidence="2" type="ORF">IV203_030122</name>
</gene>
<proteinExistence type="predicted"/>
<reference evidence="2" key="1">
    <citation type="journal article" date="2021" name="Sci. Rep.">
        <title>Diploid genomic architecture of Nitzschia inconspicua, an elite biomass production diatom.</title>
        <authorList>
            <person name="Oliver A."/>
            <person name="Podell S."/>
            <person name="Pinowska A."/>
            <person name="Traller J.C."/>
            <person name="Smith S.R."/>
            <person name="McClure R."/>
            <person name="Beliaev A."/>
            <person name="Bohutskyi P."/>
            <person name="Hill E.A."/>
            <person name="Rabines A."/>
            <person name="Zheng H."/>
            <person name="Allen L.Z."/>
            <person name="Kuo A."/>
            <person name="Grigoriev I.V."/>
            <person name="Allen A.E."/>
            <person name="Hazlebeck D."/>
            <person name="Allen E.E."/>
        </authorList>
    </citation>
    <scope>NUCLEOTIDE SEQUENCE</scope>
    <source>
        <strain evidence="2">Hildebrandi</strain>
    </source>
</reference>
<keyword evidence="3" id="KW-1185">Reference proteome</keyword>
<feature type="compositionally biased region" description="Basic and acidic residues" evidence="1">
    <location>
        <begin position="440"/>
        <end position="452"/>
    </location>
</feature>
<feature type="compositionally biased region" description="Polar residues" evidence="1">
    <location>
        <begin position="223"/>
        <end position="241"/>
    </location>
</feature>
<feature type="compositionally biased region" description="Polar residues" evidence="1">
    <location>
        <begin position="123"/>
        <end position="135"/>
    </location>
</feature>
<feature type="compositionally biased region" description="Basic and acidic residues" evidence="1">
    <location>
        <begin position="507"/>
        <end position="536"/>
    </location>
</feature>
<feature type="region of interest" description="Disordered" evidence="1">
    <location>
        <begin position="75"/>
        <end position="95"/>
    </location>
</feature>